<accession>A0ABR3NUF5</accession>
<name>A0ABR3NUF5_9TELE</name>
<reference evidence="2 3" key="1">
    <citation type="submission" date="2023-09" db="EMBL/GenBank/DDBJ databases">
        <authorList>
            <person name="Wang M."/>
        </authorList>
    </citation>
    <scope>NUCLEOTIDE SEQUENCE [LARGE SCALE GENOMIC DNA]</scope>
    <source>
        <strain evidence="2">GT-2023</strain>
        <tissue evidence="2">Liver</tissue>
    </source>
</reference>
<evidence type="ECO:0008006" key="4">
    <source>
        <dbReference type="Google" id="ProtNLM"/>
    </source>
</evidence>
<evidence type="ECO:0000313" key="3">
    <source>
        <dbReference type="Proteomes" id="UP001558613"/>
    </source>
</evidence>
<feature type="signal peptide" evidence="1">
    <location>
        <begin position="1"/>
        <end position="29"/>
    </location>
</feature>
<proteinExistence type="predicted"/>
<protein>
    <recommendedName>
        <fullName evidence="4">Secreted protein</fullName>
    </recommendedName>
</protein>
<keyword evidence="3" id="KW-1185">Reference proteome</keyword>
<organism evidence="2 3">
    <name type="scientific">Cirrhinus molitorella</name>
    <name type="common">mud carp</name>
    <dbReference type="NCBI Taxonomy" id="172907"/>
    <lineage>
        <taxon>Eukaryota</taxon>
        <taxon>Metazoa</taxon>
        <taxon>Chordata</taxon>
        <taxon>Craniata</taxon>
        <taxon>Vertebrata</taxon>
        <taxon>Euteleostomi</taxon>
        <taxon>Actinopterygii</taxon>
        <taxon>Neopterygii</taxon>
        <taxon>Teleostei</taxon>
        <taxon>Ostariophysi</taxon>
        <taxon>Cypriniformes</taxon>
        <taxon>Cyprinidae</taxon>
        <taxon>Labeoninae</taxon>
        <taxon>Labeonini</taxon>
        <taxon>Cirrhinus</taxon>
    </lineage>
</organism>
<comment type="caution">
    <text evidence="2">The sequence shown here is derived from an EMBL/GenBank/DDBJ whole genome shotgun (WGS) entry which is preliminary data.</text>
</comment>
<dbReference type="EMBL" id="JAYMGO010000002">
    <property type="protein sequence ID" value="KAL1280377.1"/>
    <property type="molecule type" value="Genomic_DNA"/>
</dbReference>
<feature type="chain" id="PRO_5047168640" description="Secreted protein" evidence="1">
    <location>
        <begin position="30"/>
        <end position="151"/>
    </location>
</feature>
<gene>
    <name evidence="2" type="ORF">QQF64_014977</name>
</gene>
<dbReference type="Proteomes" id="UP001558613">
    <property type="component" value="Unassembled WGS sequence"/>
</dbReference>
<evidence type="ECO:0000256" key="1">
    <source>
        <dbReference type="SAM" id="SignalP"/>
    </source>
</evidence>
<evidence type="ECO:0000313" key="2">
    <source>
        <dbReference type="EMBL" id="KAL1280377.1"/>
    </source>
</evidence>
<keyword evidence="1" id="KW-0732">Signal</keyword>
<sequence>MWAMTYVMVNYLSTILAVSLSTLPPNIRARYSLKCVSSHVGPRQNKKTTPLYNVSLNYTPMIIALEHIPGASPGVQLIPWPIWCRPSGGSSSRQWSREMGVDGEHLALLRVSAFNAVVQNTMLSQKDRIGRSASEACKRSMPLEGEKGCRQ</sequence>